<sequence>MNKAITENLNLMPPAFAEGLDQWSSGNGTAGSDTYDGAANATLVAADADFGDCLELQKVNNTQRLRYMGQTPVSPGCYLQVRARIKVLSGALPAVRIAAWASSGGTTHLDGVVEVGPSVPLTQYGQVFDVSAIIGSGQRGGVDMAWGRDAQYGHVGLDLTGANGAVVRIEDLVVEDVTGIYLRDMLSLVDVVDFGAVGDNSTDNTAAFEAADQAADGRRILVPEGQFYLGDTLSLNHEVVFEGRLRMPENRILLLTKTFDFPSYAAAFGDEEEGFKKAFQALLNNVDHDSLDLGGRMITVNAPIDMQAAVSNHSSYSTRRMIRNGQFTAADSSNWDTETVTAQATYDPDDKRKLTNVSNAANIKVGSVVEGNGVGREIYVAAVNVGAGEVTLNQGLFDAAGTQTFTFRHFKCMLDFSGFDRLSKFNMAEIELQCNSRCSAIRLAQTGATFSMENCFISRPKDRGITSFNTGCQGMLLDHCQFLSAEEGLEVPDRVSIAFNVNANDPKVRNCRATRFRHFCVLAGVNNTIIGNHFFQGDDTTEGVRTAGIVLTSTYCSTTISDNYVDNCFIEWTNEQDEDPDFDGGFSFSALSISDNVFLSSHVVPWFTPIVVKPYGSGHFLNGVTVSGNKFRTSSGRIERAERVDTSFSDLDMNRANDVFFDGNTFHNVDVQVANPLRLRHSQGSASGTWTVDAEGQLPFEGEARGVDSIVPLGPIETAGGADRFVFPFVNLRQGNQRDRVTLHWSESLRGTVMVQLRMDT</sequence>
<evidence type="ECO:0000313" key="1">
    <source>
        <dbReference type="EMBL" id="MQQ08964.1"/>
    </source>
</evidence>
<name>A0A843YHR8_9RHOB</name>
<dbReference type="RefSeq" id="WP_153215916.1">
    <property type="nucleotide sequence ID" value="NZ_WIBF01000006.1"/>
</dbReference>
<dbReference type="Gene3D" id="2.160.20.10">
    <property type="entry name" value="Single-stranded right-handed beta-helix, Pectin lyase-like"/>
    <property type="match status" value="1"/>
</dbReference>
<gene>
    <name evidence="1" type="ORF">GFB49_10910</name>
</gene>
<proteinExistence type="predicted"/>
<accession>A0A843YHR8</accession>
<dbReference type="InterPro" id="IPR012334">
    <property type="entry name" value="Pectin_lyas_fold"/>
</dbReference>
<protein>
    <submittedName>
        <fullName evidence="1">Right-handed parallel beta-helix repeat-containing protein</fullName>
    </submittedName>
</protein>
<organism evidence="1 2">
    <name type="scientific">Tritonibacter litoralis</name>
    <dbReference type="NCBI Taxonomy" id="2662264"/>
    <lineage>
        <taxon>Bacteria</taxon>
        <taxon>Pseudomonadati</taxon>
        <taxon>Pseudomonadota</taxon>
        <taxon>Alphaproteobacteria</taxon>
        <taxon>Rhodobacterales</taxon>
        <taxon>Paracoccaceae</taxon>
        <taxon>Tritonibacter</taxon>
    </lineage>
</organism>
<dbReference type="AlphaFoldDB" id="A0A843YHR8"/>
<dbReference type="Proteomes" id="UP000444174">
    <property type="component" value="Unassembled WGS sequence"/>
</dbReference>
<dbReference type="EMBL" id="WIBF01000006">
    <property type="protein sequence ID" value="MQQ08964.1"/>
    <property type="molecule type" value="Genomic_DNA"/>
</dbReference>
<keyword evidence="2" id="KW-1185">Reference proteome</keyword>
<comment type="caution">
    <text evidence="1">The sequence shown here is derived from an EMBL/GenBank/DDBJ whole genome shotgun (WGS) entry which is preliminary data.</text>
</comment>
<reference evidence="1 2" key="1">
    <citation type="submission" date="2019-10" db="EMBL/GenBank/DDBJ databases">
        <title>Epibacterium sp. nov., isolated from seawater.</title>
        <authorList>
            <person name="Zhang X."/>
            <person name="Li N."/>
        </authorList>
    </citation>
    <scope>NUCLEOTIDE SEQUENCE [LARGE SCALE GENOMIC DNA]</scope>
    <source>
        <strain evidence="1 2">SM1979</strain>
    </source>
</reference>
<dbReference type="InterPro" id="IPR011050">
    <property type="entry name" value="Pectin_lyase_fold/virulence"/>
</dbReference>
<evidence type="ECO:0000313" key="2">
    <source>
        <dbReference type="Proteomes" id="UP000444174"/>
    </source>
</evidence>
<dbReference type="SUPFAM" id="SSF51126">
    <property type="entry name" value="Pectin lyase-like"/>
    <property type="match status" value="1"/>
</dbReference>